<feature type="compositionally biased region" description="Basic and acidic residues" evidence="1">
    <location>
        <begin position="685"/>
        <end position="697"/>
    </location>
</feature>
<evidence type="ECO:0000256" key="1">
    <source>
        <dbReference type="SAM" id="MobiDB-lite"/>
    </source>
</evidence>
<organism evidence="2 3">
    <name type="scientific">Heliocybe sulcata</name>
    <dbReference type="NCBI Taxonomy" id="5364"/>
    <lineage>
        <taxon>Eukaryota</taxon>
        <taxon>Fungi</taxon>
        <taxon>Dikarya</taxon>
        <taxon>Basidiomycota</taxon>
        <taxon>Agaricomycotina</taxon>
        <taxon>Agaricomycetes</taxon>
        <taxon>Gloeophyllales</taxon>
        <taxon>Gloeophyllaceae</taxon>
        <taxon>Heliocybe</taxon>
    </lineage>
</organism>
<keyword evidence="3" id="KW-1185">Reference proteome</keyword>
<dbReference type="EMBL" id="ML213506">
    <property type="protein sequence ID" value="TFK54174.1"/>
    <property type="molecule type" value="Genomic_DNA"/>
</dbReference>
<feature type="compositionally biased region" description="Polar residues" evidence="1">
    <location>
        <begin position="663"/>
        <end position="672"/>
    </location>
</feature>
<proteinExistence type="predicted"/>
<name>A0A5C3N927_9AGAM</name>
<feature type="compositionally biased region" description="Low complexity" evidence="1">
    <location>
        <begin position="727"/>
        <end position="747"/>
    </location>
</feature>
<feature type="region of interest" description="Disordered" evidence="1">
    <location>
        <begin position="520"/>
        <end position="551"/>
    </location>
</feature>
<feature type="region of interest" description="Disordered" evidence="1">
    <location>
        <begin position="608"/>
        <end position="814"/>
    </location>
</feature>
<feature type="compositionally biased region" description="Acidic residues" evidence="1">
    <location>
        <begin position="789"/>
        <end position="808"/>
    </location>
</feature>
<sequence>MSTSSNIIANIIFDYSSSGLTFGTAPLSSTVAWMVRLSPPPNIPSPLNAVRRLDRQLDSLQRPEPWDGESDWSWFLRKHKYYRVFLVGCRLHERRRRELDAVPHLRRVRHGELTEGYDGKGKVSCGKRRRDGYDGYYPHADRHEVDDSRPAFTKRCTVARWDERDACMASFVDHEVWLGQLLQGRQIVAHLVVNAQASVAHVKPDQKGDMSFLLRLDLNAAKAKAYWEKPPASVSHVVSAASVAGSQDVMEDQECSPSASAVPRSRAAPLASVNVSLRPATHASSTPVRSTKLRVISSGKENKHRQHRLEAVEKAKAHRIKREALKSKAKNVRQALEPEHAATTETVLSSFVRPEAFSELAPLPLAPGLTSITAAKEVPNPEEPVDTPAASVSTPAYASTSGSLSSTPAASANEVETINDLIASTLAPAPVSSPTSAAPADGHAQPLNQAQTVITHAASAHMDDMSLDAPMVNTSPSDASPSHTSTKRIVIRIPKIAVTKFRQNKLAEDKLSALLESTSLGSAADDNGPGPSRRSNGKQQHSGLPYSSSLSMTRRFALQGRRERLQPTPQGGGSADVRMEEAIDNTDSPMDTDNTVVDELANEPVMDAAPADEDAPENQESSAEEELGSSDEATDEDAEADGDAGEDSPGESKGPAEEDGEVNASTSHTDNMSIEGHANYGPSRKGKEKEAAPESKRPITLKLKGWGSTIRKHDEDKKRQADLEDALGGFSLGGSSSSSSVGLDSRGIVAGPSSPTMAVEETMYVEQDSGYASGLDESSASRRQKPNADDADSGDEDGETPPDSDDDLGGASSA</sequence>
<reference evidence="2 3" key="1">
    <citation type="journal article" date="2019" name="Nat. Ecol. Evol.">
        <title>Megaphylogeny resolves global patterns of mushroom evolution.</title>
        <authorList>
            <person name="Varga T."/>
            <person name="Krizsan K."/>
            <person name="Foldi C."/>
            <person name="Dima B."/>
            <person name="Sanchez-Garcia M."/>
            <person name="Sanchez-Ramirez S."/>
            <person name="Szollosi G.J."/>
            <person name="Szarkandi J.G."/>
            <person name="Papp V."/>
            <person name="Albert L."/>
            <person name="Andreopoulos W."/>
            <person name="Angelini C."/>
            <person name="Antonin V."/>
            <person name="Barry K.W."/>
            <person name="Bougher N.L."/>
            <person name="Buchanan P."/>
            <person name="Buyck B."/>
            <person name="Bense V."/>
            <person name="Catcheside P."/>
            <person name="Chovatia M."/>
            <person name="Cooper J."/>
            <person name="Damon W."/>
            <person name="Desjardin D."/>
            <person name="Finy P."/>
            <person name="Geml J."/>
            <person name="Haridas S."/>
            <person name="Hughes K."/>
            <person name="Justo A."/>
            <person name="Karasinski D."/>
            <person name="Kautmanova I."/>
            <person name="Kiss B."/>
            <person name="Kocsube S."/>
            <person name="Kotiranta H."/>
            <person name="LaButti K.M."/>
            <person name="Lechner B.E."/>
            <person name="Liimatainen K."/>
            <person name="Lipzen A."/>
            <person name="Lukacs Z."/>
            <person name="Mihaltcheva S."/>
            <person name="Morgado L.N."/>
            <person name="Niskanen T."/>
            <person name="Noordeloos M.E."/>
            <person name="Ohm R.A."/>
            <person name="Ortiz-Santana B."/>
            <person name="Ovrebo C."/>
            <person name="Racz N."/>
            <person name="Riley R."/>
            <person name="Savchenko A."/>
            <person name="Shiryaev A."/>
            <person name="Soop K."/>
            <person name="Spirin V."/>
            <person name="Szebenyi C."/>
            <person name="Tomsovsky M."/>
            <person name="Tulloss R.E."/>
            <person name="Uehling J."/>
            <person name="Grigoriev I.V."/>
            <person name="Vagvolgyi C."/>
            <person name="Papp T."/>
            <person name="Martin F.M."/>
            <person name="Miettinen O."/>
            <person name="Hibbett D.S."/>
            <person name="Nagy L.G."/>
        </authorList>
    </citation>
    <scope>NUCLEOTIDE SEQUENCE [LARGE SCALE GENOMIC DNA]</scope>
    <source>
        <strain evidence="2 3">OMC1185</strain>
    </source>
</reference>
<evidence type="ECO:0000313" key="3">
    <source>
        <dbReference type="Proteomes" id="UP000305948"/>
    </source>
</evidence>
<feature type="compositionally biased region" description="Polar residues" evidence="1">
    <location>
        <begin position="390"/>
        <end position="411"/>
    </location>
</feature>
<dbReference type="AlphaFoldDB" id="A0A5C3N927"/>
<feature type="compositionally biased region" description="Acidic residues" evidence="1">
    <location>
        <begin position="610"/>
        <end position="649"/>
    </location>
</feature>
<evidence type="ECO:0000313" key="2">
    <source>
        <dbReference type="EMBL" id="TFK54174.1"/>
    </source>
</evidence>
<dbReference type="Proteomes" id="UP000305948">
    <property type="component" value="Unassembled WGS sequence"/>
</dbReference>
<accession>A0A5C3N927</accession>
<gene>
    <name evidence="2" type="ORF">OE88DRAFT_1805954</name>
</gene>
<dbReference type="OrthoDB" id="3332319at2759"/>
<protein>
    <submittedName>
        <fullName evidence="2">Uncharacterized protein</fullName>
    </submittedName>
</protein>
<feature type="compositionally biased region" description="Basic and acidic residues" evidence="1">
    <location>
        <begin position="711"/>
        <end position="722"/>
    </location>
</feature>
<feature type="compositionally biased region" description="Polar residues" evidence="1">
    <location>
        <begin position="533"/>
        <end position="551"/>
    </location>
</feature>
<feature type="region of interest" description="Disordered" evidence="1">
    <location>
        <begin position="379"/>
        <end position="411"/>
    </location>
</feature>